<keyword evidence="10" id="KW-1185">Reference proteome</keyword>
<dbReference type="SUPFAM" id="SSF56645">
    <property type="entry name" value="Acyl-CoA dehydrogenase NM domain-like"/>
    <property type="match status" value="1"/>
</dbReference>
<dbReference type="InterPro" id="IPR036250">
    <property type="entry name" value="AcylCo_DH-like_C"/>
</dbReference>
<protein>
    <submittedName>
        <fullName evidence="9">Acyl-CoA dehydrogenase</fullName>
    </submittedName>
</protein>
<evidence type="ECO:0000256" key="4">
    <source>
        <dbReference type="ARBA" id="ARBA00022827"/>
    </source>
</evidence>
<evidence type="ECO:0000259" key="8">
    <source>
        <dbReference type="Pfam" id="PF02771"/>
    </source>
</evidence>
<dbReference type="Gene3D" id="2.40.110.10">
    <property type="entry name" value="Butyryl-CoA Dehydrogenase, subunit A, domain 2"/>
    <property type="match status" value="1"/>
</dbReference>
<evidence type="ECO:0000313" key="10">
    <source>
        <dbReference type="Proteomes" id="UP000279228"/>
    </source>
</evidence>
<dbReference type="PANTHER" id="PTHR43884">
    <property type="entry name" value="ACYL-COA DEHYDROGENASE"/>
    <property type="match status" value="1"/>
</dbReference>
<dbReference type="PANTHER" id="PTHR43884:SF12">
    <property type="entry name" value="ISOVALERYL-COA DEHYDROGENASE, MITOCHONDRIAL-RELATED"/>
    <property type="match status" value="1"/>
</dbReference>
<evidence type="ECO:0000259" key="7">
    <source>
        <dbReference type="Pfam" id="PF02770"/>
    </source>
</evidence>
<dbReference type="InterPro" id="IPR037069">
    <property type="entry name" value="AcylCoA_DH/ox_N_sf"/>
</dbReference>
<dbReference type="Pfam" id="PF00441">
    <property type="entry name" value="Acyl-CoA_dh_1"/>
    <property type="match status" value="1"/>
</dbReference>
<evidence type="ECO:0000256" key="1">
    <source>
        <dbReference type="ARBA" id="ARBA00001974"/>
    </source>
</evidence>
<name>A0ABX9UUD6_9PSED</name>
<dbReference type="SUPFAM" id="SSF47203">
    <property type="entry name" value="Acyl-CoA dehydrogenase C-terminal domain-like"/>
    <property type="match status" value="1"/>
</dbReference>
<dbReference type="PIRSF" id="PIRSF016578">
    <property type="entry name" value="HsaA"/>
    <property type="match status" value="1"/>
</dbReference>
<reference evidence="9 10" key="1">
    <citation type="submission" date="2018-10" db="EMBL/GenBank/DDBJ databases">
        <title>Pseudomonas songnenensis NEAU-ST5-5(T) genome.</title>
        <authorList>
            <person name="Pengp J."/>
            <person name="Liu Z.-P."/>
        </authorList>
    </citation>
    <scope>NUCLEOTIDE SEQUENCE [LARGE SCALE GENOMIC DNA]</scope>
    <source>
        <strain evidence="9 10">NEAU-ST5-5</strain>
    </source>
</reference>
<comment type="cofactor">
    <cofactor evidence="1 5">
        <name>FAD</name>
        <dbReference type="ChEBI" id="CHEBI:57692"/>
    </cofactor>
</comment>
<dbReference type="Proteomes" id="UP000279228">
    <property type="component" value="Unassembled WGS sequence"/>
</dbReference>
<evidence type="ECO:0000256" key="3">
    <source>
        <dbReference type="ARBA" id="ARBA00022630"/>
    </source>
</evidence>
<organism evidence="9 10">
    <name type="scientific">Pseudomonas songnenensis</name>
    <dbReference type="NCBI Taxonomy" id="1176259"/>
    <lineage>
        <taxon>Bacteria</taxon>
        <taxon>Pseudomonadati</taxon>
        <taxon>Pseudomonadota</taxon>
        <taxon>Gammaproteobacteria</taxon>
        <taxon>Pseudomonadales</taxon>
        <taxon>Pseudomonadaceae</taxon>
        <taxon>Pseudomonas</taxon>
    </lineage>
</organism>
<comment type="caution">
    <text evidence="9">The sequence shown here is derived from an EMBL/GenBank/DDBJ whole genome shotgun (WGS) entry which is preliminary data.</text>
</comment>
<feature type="domain" description="Acyl-CoA oxidase/dehydrogenase middle" evidence="7">
    <location>
        <begin position="122"/>
        <end position="215"/>
    </location>
</feature>
<keyword evidence="3 5" id="KW-0285">Flavoprotein</keyword>
<evidence type="ECO:0000256" key="2">
    <source>
        <dbReference type="ARBA" id="ARBA00009347"/>
    </source>
</evidence>
<gene>
    <name evidence="9" type="ORF">EA798_11080</name>
</gene>
<dbReference type="InterPro" id="IPR009100">
    <property type="entry name" value="AcylCoA_DH/oxidase_NM_dom_sf"/>
</dbReference>
<dbReference type="InterPro" id="IPR046373">
    <property type="entry name" value="Acyl-CoA_Oxase/DH_mid-dom_sf"/>
</dbReference>
<evidence type="ECO:0000256" key="5">
    <source>
        <dbReference type="RuleBase" id="RU362125"/>
    </source>
</evidence>
<evidence type="ECO:0000313" key="9">
    <source>
        <dbReference type="EMBL" id="RMH96934.1"/>
    </source>
</evidence>
<evidence type="ECO:0000259" key="6">
    <source>
        <dbReference type="Pfam" id="PF00441"/>
    </source>
</evidence>
<sequence>MDHLLPVQLAELQSVATDLAETVIAPLAAEVDAECRWPAHSMQAFADAGLLGLQVPSELGGLGQGLLGLCVLTEAIARACPSSALCYGMHCVATAVIAAKATEHQRDHYLREIAAGRHLTTLALSEHGTGAHFYLPETRLDADGEDFVVDGTKQFVTNGGHADSYVVSTVAAGAEAGDFSCLIVDKGSVGMHWLDAWAGFGMRGNSSRPLRLDKVRVPARNLLGEAGDQVWYVFEVVAPFFLMAMAGTYLGVAQAALDEASLHLRSRRYSHSGEALRDVESLQIRYGELWTDLVKTRALVREAARRGDAAHPEALPFILACKAEAAETAVRLANEAMTLCGGAAYRENSRAARLLRDARAGHVMTPTTGLLKLWTGRSLLGLPLL</sequence>
<keyword evidence="5" id="KW-0560">Oxidoreductase</keyword>
<dbReference type="Pfam" id="PF02771">
    <property type="entry name" value="Acyl-CoA_dh_N"/>
    <property type="match status" value="1"/>
</dbReference>
<proteinExistence type="inferred from homology"/>
<dbReference type="Gene3D" id="1.10.540.10">
    <property type="entry name" value="Acyl-CoA dehydrogenase/oxidase, N-terminal domain"/>
    <property type="match status" value="1"/>
</dbReference>
<accession>A0ABX9UUD6</accession>
<dbReference type="InterPro" id="IPR009075">
    <property type="entry name" value="AcylCo_DH/oxidase_C"/>
</dbReference>
<dbReference type="InterPro" id="IPR013786">
    <property type="entry name" value="AcylCoA_DH/ox_N"/>
</dbReference>
<comment type="similarity">
    <text evidence="2 5">Belongs to the acyl-CoA dehydrogenase family.</text>
</comment>
<feature type="domain" description="Acyl-CoA dehydrogenase/oxidase N-terminal" evidence="8">
    <location>
        <begin position="11"/>
        <end position="116"/>
    </location>
</feature>
<dbReference type="InterPro" id="IPR006091">
    <property type="entry name" value="Acyl-CoA_Oxase/DH_mid-dom"/>
</dbReference>
<dbReference type="EMBL" id="RFFN01000003">
    <property type="protein sequence ID" value="RMH96934.1"/>
    <property type="molecule type" value="Genomic_DNA"/>
</dbReference>
<dbReference type="Pfam" id="PF02770">
    <property type="entry name" value="Acyl-CoA_dh_M"/>
    <property type="match status" value="1"/>
</dbReference>
<dbReference type="RefSeq" id="WP_122098977.1">
    <property type="nucleotide sequence ID" value="NZ_JAMOHS010000009.1"/>
</dbReference>
<feature type="domain" description="Acyl-CoA dehydrogenase/oxidase C-terminal" evidence="6">
    <location>
        <begin position="244"/>
        <end position="364"/>
    </location>
</feature>
<dbReference type="Gene3D" id="1.20.140.10">
    <property type="entry name" value="Butyryl-CoA Dehydrogenase, subunit A, domain 3"/>
    <property type="match status" value="1"/>
</dbReference>
<keyword evidence="4 5" id="KW-0274">FAD</keyword>